<reference evidence="2 3" key="1">
    <citation type="submission" date="2013-12" db="EMBL/GenBank/DDBJ databases">
        <title>Draft genome of the parsitic nematode Ancylostoma duodenale.</title>
        <authorList>
            <person name="Mitreva M."/>
        </authorList>
    </citation>
    <scope>NUCLEOTIDE SEQUENCE [LARGE SCALE GENOMIC DNA]</scope>
    <source>
        <strain evidence="2 3">Zhejiang</strain>
    </source>
</reference>
<feature type="non-terminal residue" evidence="2">
    <location>
        <position position="1"/>
    </location>
</feature>
<dbReference type="EMBL" id="KN731407">
    <property type="protein sequence ID" value="KIH59989.1"/>
    <property type="molecule type" value="Genomic_DNA"/>
</dbReference>
<dbReference type="Proteomes" id="UP000054047">
    <property type="component" value="Unassembled WGS sequence"/>
</dbReference>
<evidence type="ECO:0000313" key="3">
    <source>
        <dbReference type="Proteomes" id="UP000054047"/>
    </source>
</evidence>
<evidence type="ECO:0000256" key="1">
    <source>
        <dbReference type="SAM" id="MobiDB-lite"/>
    </source>
</evidence>
<sequence>LIVCSLESNDTQVRPNAVIILAVVSENVEELSNPLHEAARRGNLLFLKECIGNQDAEIAGLIDQAMRRDTKNEDCDNEYESGSDKED</sequence>
<feature type="region of interest" description="Disordered" evidence="1">
    <location>
        <begin position="67"/>
        <end position="87"/>
    </location>
</feature>
<gene>
    <name evidence="2" type="ORF">ANCDUO_09768</name>
</gene>
<proteinExistence type="predicted"/>
<accession>A0A0C2GM11</accession>
<evidence type="ECO:0000313" key="2">
    <source>
        <dbReference type="EMBL" id="KIH59989.1"/>
    </source>
</evidence>
<organism evidence="2 3">
    <name type="scientific">Ancylostoma duodenale</name>
    <dbReference type="NCBI Taxonomy" id="51022"/>
    <lineage>
        <taxon>Eukaryota</taxon>
        <taxon>Metazoa</taxon>
        <taxon>Ecdysozoa</taxon>
        <taxon>Nematoda</taxon>
        <taxon>Chromadorea</taxon>
        <taxon>Rhabditida</taxon>
        <taxon>Rhabditina</taxon>
        <taxon>Rhabditomorpha</taxon>
        <taxon>Strongyloidea</taxon>
        <taxon>Ancylostomatidae</taxon>
        <taxon>Ancylostomatinae</taxon>
        <taxon>Ancylostoma</taxon>
    </lineage>
</organism>
<protein>
    <submittedName>
        <fullName evidence="2">Uncharacterized protein</fullName>
    </submittedName>
</protein>
<dbReference type="AlphaFoldDB" id="A0A0C2GM11"/>
<dbReference type="OrthoDB" id="207120at2759"/>
<keyword evidence="3" id="KW-1185">Reference proteome</keyword>
<name>A0A0C2GM11_9BILA</name>